<gene>
    <name evidence="3" type="ORF">M0811_10208</name>
</gene>
<feature type="region of interest" description="Disordered" evidence="1">
    <location>
        <begin position="272"/>
        <end position="346"/>
    </location>
</feature>
<protein>
    <submittedName>
        <fullName evidence="3">Translation initiation factor if-2</fullName>
    </submittedName>
</protein>
<evidence type="ECO:0000259" key="2">
    <source>
        <dbReference type="PROSITE" id="PS50172"/>
    </source>
</evidence>
<evidence type="ECO:0000313" key="3">
    <source>
        <dbReference type="EMBL" id="KAJ5071576.1"/>
    </source>
</evidence>
<feature type="compositionally biased region" description="Basic residues" evidence="1">
    <location>
        <begin position="329"/>
        <end position="346"/>
    </location>
</feature>
<keyword evidence="3" id="KW-0396">Initiation factor</keyword>
<accession>A0A9Q0R983</accession>
<dbReference type="InterPro" id="IPR001357">
    <property type="entry name" value="BRCT_dom"/>
</dbReference>
<sequence>MNSLDPSFLEAIDLFIDKKDTTEKKKSNTEQFEQKMNTKLNRKMNTKLNRNATATVNAKTNANSKLKANSKANSNANSNANSKLNANSNSNANSNANANFLLSPIEKLLINADYISDGTINVNANSCERSQCPCLPNLTTLSNLGYHHFLSHTSNIPALDNGDDISTSPINFTHNDAQCEVTLTTNPSEELSKSQKLTKIHNQHDNQSEFRCSICLTTESPKWFHSSNFSNPNIVGEWVCSDCKSSAKDLKRSTYNSSLNDTDFGIDNRRSLQRSNQQKNQKENEKLNKKVSPKKINEKVSPQKNNSKKRISPSPYSDQNAKMEDKNFKSKKKKLRKKTKKKKKKSTRVKQIFLGLRFHLKIYTGCQSGLEKNLIQTLQQLLSVHGGIVLDSLDERNADNVYIITNITLENAHRLEKIQLAELAKQAPVVNVGWIFDCIKSKAISDYSKFLVSETLSTLSTLETPNSLFDSLSFSFIGDLDWSTFWSSIIISSGGKVSSDNENLGDYLVEQNPVNFDHSDDVDPSQSPKVDNQTQIPHISLRPKIKRISVLRVLKALSLKTVEELDK</sequence>
<evidence type="ECO:0000313" key="4">
    <source>
        <dbReference type="Proteomes" id="UP001149090"/>
    </source>
</evidence>
<dbReference type="InterPro" id="IPR036420">
    <property type="entry name" value="BRCT_dom_sf"/>
</dbReference>
<dbReference type="PROSITE" id="PS50172">
    <property type="entry name" value="BRCT"/>
    <property type="match status" value="1"/>
</dbReference>
<feature type="domain" description="BRCT" evidence="2">
    <location>
        <begin position="348"/>
        <end position="452"/>
    </location>
</feature>
<proteinExistence type="predicted"/>
<dbReference type="Proteomes" id="UP001149090">
    <property type="component" value="Unassembled WGS sequence"/>
</dbReference>
<name>A0A9Q0R983_ANAIG</name>
<evidence type="ECO:0000256" key="1">
    <source>
        <dbReference type="SAM" id="MobiDB-lite"/>
    </source>
</evidence>
<dbReference type="GO" id="GO:0003743">
    <property type="term" value="F:translation initiation factor activity"/>
    <property type="evidence" value="ECO:0007669"/>
    <property type="project" value="UniProtKB-KW"/>
</dbReference>
<dbReference type="SUPFAM" id="SSF52113">
    <property type="entry name" value="BRCT domain"/>
    <property type="match status" value="1"/>
</dbReference>
<comment type="caution">
    <text evidence="3">The sequence shown here is derived from an EMBL/GenBank/DDBJ whole genome shotgun (WGS) entry which is preliminary data.</text>
</comment>
<organism evidence="3 4">
    <name type="scientific">Anaeramoeba ignava</name>
    <name type="common">Anaerobic marine amoeba</name>
    <dbReference type="NCBI Taxonomy" id="1746090"/>
    <lineage>
        <taxon>Eukaryota</taxon>
        <taxon>Metamonada</taxon>
        <taxon>Anaeramoebidae</taxon>
        <taxon>Anaeramoeba</taxon>
    </lineage>
</organism>
<dbReference type="Pfam" id="PF16589">
    <property type="entry name" value="BRCT_2"/>
    <property type="match status" value="1"/>
</dbReference>
<dbReference type="AlphaFoldDB" id="A0A9Q0R983"/>
<dbReference type="Gene3D" id="3.40.50.10190">
    <property type="entry name" value="BRCT domain"/>
    <property type="match status" value="1"/>
</dbReference>
<keyword evidence="4" id="KW-1185">Reference proteome</keyword>
<reference evidence="3" key="1">
    <citation type="submission" date="2022-10" db="EMBL/GenBank/DDBJ databases">
        <title>Novel sulphate-reducing endosymbionts in the free-living metamonad Anaeramoeba.</title>
        <authorList>
            <person name="Jerlstrom-Hultqvist J."/>
            <person name="Cepicka I."/>
            <person name="Gallot-Lavallee L."/>
            <person name="Salas-Leiva D."/>
            <person name="Curtis B.A."/>
            <person name="Zahonova K."/>
            <person name="Pipaliya S."/>
            <person name="Dacks J."/>
            <person name="Roger A.J."/>
        </authorList>
    </citation>
    <scope>NUCLEOTIDE SEQUENCE</scope>
    <source>
        <strain evidence="3">BMAN</strain>
    </source>
</reference>
<keyword evidence="3" id="KW-0648">Protein biosynthesis</keyword>
<feature type="region of interest" description="Disordered" evidence="1">
    <location>
        <begin position="56"/>
        <end position="90"/>
    </location>
</feature>
<dbReference type="EMBL" id="JAPDFW010000087">
    <property type="protein sequence ID" value="KAJ5071576.1"/>
    <property type="molecule type" value="Genomic_DNA"/>
</dbReference>